<keyword evidence="5" id="KW-0804">Transcription</keyword>
<reference evidence="8" key="1">
    <citation type="submission" date="2022-08" db="EMBL/GenBank/DDBJ databases">
        <title>Genomic analyses of the natural microbiome of Caenorhabditis elegans.</title>
        <authorList>
            <person name="Samuel B."/>
        </authorList>
    </citation>
    <scope>NUCLEOTIDE SEQUENCE</scope>
    <source>
        <strain evidence="8">BIGb0277</strain>
    </source>
</reference>
<dbReference type="InterPro" id="IPR007627">
    <property type="entry name" value="RNA_pol_sigma70_r2"/>
</dbReference>
<evidence type="ECO:0000259" key="7">
    <source>
        <dbReference type="Pfam" id="PF08281"/>
    </source>
</evidence>
<dbReference type="AlphaFoldDB" id="A0AAW5PJM3"/>
<dbReference type="InterPro" id="IPR013324">
    <property type="entry name" value="RNA_pol_sigma_r3/r4-like"/>
</dbReference>
<dbReference type="InterPro" id="IPR014284">
    <property type="entry name" value="RNA_pol_sigma-70_dom"/>
</dbReference>
<evidence type="ECO:0000256" key="5">
    <source>
        <dbReference type="ARBA" id="ARBA00023163"/>
    </source>
</evidence>
<dbReference type="SUPFAM" id="SSF88659">
    <property type="entry name" value="Sigma3 and sigma4 domains of RNA polymerase sigma factors"/>
    <property type="match status" value="1"/>
</dbReference>
<evidence type="ECO:0000256" key="1">
    <source>
        <dbReference type="ARBA" id="ARBA00010641"/>
    </source>
</evidence>
<protein>
    <submittedName>
        <fullName evidence="8">RNA polymerase sigma-70 factor (ECF subfamily)</fullName>
    </submittedName>
</protein>
<comment type="similarity">
    <text evidence="1">Belongs to the sigma-70 factor family. ECF subfamily.</text>
</comment>
<keyword evidence="4" id="KW-0238">DNA-binding</keyword>
<feature type="domain" description="RNA polymerase sigma-70 region 2" evidence="6">
    <location>
        <begin position="2"/>
        <end position="61"/>
    </location>
</feature>
<gene>
    <name evidence="8" type="ORF">M2412_001928</name>
</gene>
<dbReference type="InterPro" id="IPR013325">
    <property type="entry name" value="RNA_pol_sigma_r2"/>
</dbReference>
<dbReference type="InterPro" id="IPR036388">
    <property type="entry name" value="WH-like_DNA-bd_sf"/>
</dbReference>
<dbReference type="Proteomes" id="UP001320691">
    <property type="component" value="Unassembled WGS sequence"/>
</dbReference>
<proteinExistence type="inferred from homology"/>
<evidence type="ECO:0000313" key="9">
    <source>
        <dbReference type="Proteomes" id="UP001320691"/>
    </source>
</evidence>
<dbReference type="GO" id="GO:0016987">
    <property type="term" value="F:sigma factor activity"/>
    <property type="evidence" value="ECO:0007669"/>
    <property type="project" value="UniProtKB-KW"/>
</dbReference>
<evidence type="ECO:0000256" key="4">
    <source>
        <dbReference type="ARBA" id="ARBA00023125"/>
    </source>
</evidence>
<evidence type="ECO:0000256" key="2">
    <source>
        <dbReference type="ARBA" id="ARBA00023015"/>
    </source>
</evidence>
<dbReference type="NCBIfam" id="TIGR02937">
    <property type="entry name" value="sigma70-ECF"/>
    <property type="match status" value="1"/>
</dbReference>
<evidence type="ECO:0000256" key="3">
    <source>
        <dbReference type="ARBA" id="ARBA00023082"/>
    </source>
</evidence>
<keyword evidence="2" id="KW-0805">Transcription regulation</keyword>
<dbReference type="Gene3D" id="1.10.10.10">
    <property type="entry name" value="Winged helix-like DNA-binding domain superfamily/Winged helix DNA-binding domain"/>
    <property type="match status" value="1"/>
</dbReference>
<sequence length="148" mass="16648">MLTRLASSYTRDSARRDDLLQEISIAVWHALPRWRGDGSLRAFVARVAHNRCVDVLAKEQRLSASDLDETWPDPHADPLRHAEAQQQRDGLLSAVLSLPLGYRQVVSLALEGFAHREISEALGLEENAVAQRLSRARRMLRDLMGASR</sequence>
<comment type="caution">
    <text evidence="8">The sequence shown here is derived from an EMBL/GenBank/DDBJ whole genome shotgun (WGS) entry which is preliminary data.</text>
</comment>
<dbReference type="InterPro" id="IPR013249">
    <property type="entry name" value="RNA_pol_sigma70_r4_t2"/>
</dbReference>
<dbReference type="Pfam" id="PF04542">
    <property type="entry name" value="Sigma70_r2"/>
    <property type="match status" value="1"/>
</dbReference>
<keyword evidence="3" id="KW-0731">Sigma factor</keyword>
<name>A0AAW5PJM3_9GAMM</name>
<dbReference type="SUPFAM" id="SSF88946">
    <property type="entry name" value="Sigma2 domain of RNA polymerase sigma factors"/>
    <property type="match status" value="1"/>
</dbReference>
<dbReference type="InterPro" id="IPR039425">
    <property type="entry name" value="RNA_pol_sigma-70-like"/>
</dbReference>
<dbReference type="Pfam" id="PF08281">
    <property type="entry name" value="Sigma70_r4_2"/>
    <property type="match status" value="1"/>
</dbReference>
<dbReference type="Gene3D" id="1.10.1740.10">
    <property type="match status" value="1"/>
</dbReference>
<dbReference type="GO" id="GO:0006352">
    <property type="term" value="P:DNA-templated transcription initiation"/>
    <property type="evidence" value="ECO:0007669"/>
    <property type="project" value="InterPro"/>
</dbReference>
<evidence type="ECO:0000259" key="6">
    <source>
        <dbReference type="Pfam" id="PF04542"/>
    </source>
</evidence>
<organism evidence="8 9">
    <name type="scientific">Stenotrophomonas rhizophila</name>
    <dbReference type="NCBI Taxonomy" id="216778"/>
    <lineage>
        <taxon>Bacteria</taxon>
        <taxon>Pseudomonadati</taxon>
        <taxon>Pseudomonadota</taxon>
        <taxon>Gammaproteobacteria</taxon>
        <taxon>Lysobacterales</taxon>
        <taxon>Lysobacteraceae</taxon>
        <taxon>Stenotrophomonas</taxon>
    </lineage>
</organism>
<dbReference type="GO" id="GO:0003677">
    <property type="term" value="F:DNA binding"/>
    <property type="evidence" value="ECO:0007669"/>
    <property type="project" value="UniProtKB-KW"/>
</dbReference>
<accession>A0AAW5PJM3</accession>
<feature type="domain" description="RNA polymerase sigma factor 70 region 4 type 2" evidence="7">
    <location>
        <begin position="91"/>
        <end position="140"/>
    </location>
</feature>
<dbReference type="PANTHER" id="PTHR43133">
    <property type="entry name" value="RNA POLYMERASE ECF-TYPE SIGMA FACTO"/>
    <property type="match status" value="1"/>
</dbReference>
<evidence type="ECO:0000313" key="8">
    <source>
        <dbReference type="EMBL" id="MCS4279936.1"/>
    </source>
</evidence>
<dbReference type="EMBL" id="JANUEK010000004">
    <property type="protein sequence ID" value="MCS4279936.1"/>
    <property type="molecule type" value="Genomic_DNA"/>
</dbReference>
<dbReference type="PANTHER" id="PTHR43133:SF8">
    <property type="entry name" value="RNA POLYMERASE SIGMA FACTOR HI_1459-RELATED"/>
    <property type="match status" value="1"/>
</dbReference>